<feature type="domain" description="Thioesterase putative" evidence="1">
    <location>
        <begin position="4"/>
        <end position="145"/>
    </location>
</feature>
<accession>A0A1S1WYA7</accession>
<dbReference type="OrthoDB" id="572024at2"/>
<gene>
    <name evidence="2" type="ORF">BI347_01005</name>
</gene>
<proteinExistence type="predicted"/>
<dbReference type="STRING" id="1903179.BI347_01005"/>
<organism evidence="2 3">
    <name type="scientific">Chromobacterium sphagni</name>
    <dbReference type="NCBI Taxonomy" id="1903179"/>
    <lineage>
        <taxon>Bacteria</taxon>
        <taxon>Pseudomonadati</taxon>
        <taxon>Pseudomonadota</taxon>
        <taxon>Betaproteobacteria</taxon>
        <taxon>Neisseriales</taxon>
        <taxon>Chromobacteriaceae</taxon>
        <taxon>Chromobacterium</taxon>
    </lineage>
</organism>
<dbReference type="InterPro" id="IPR029069">
    <property type="entry name" value="HotDog_dom_sf"/>
</dbReference>
<dbReference type="EMBL" id="MKCS01000001">
    <property type="protein sequence ID" value="OHX12234.1"/>
    <property type="molecule type" value="Genomic_DNA"/>
</dbReference>
<reference evidence="2 3" key="1">
    <citation type="submission" date="2016-09" db="EMBL/GenBank/DDBJ databases">
        <title>Chromobacterium muskegensis sp. nov., an insecticidal bacterium isolated from Sphagnum bogs.</title>
        <authorList>
            <person name="Sparks M.E."/>
            <person name="Blackburn M.B."/>
            <person name="Gundersen-Rindal D.E."/>
            <person name="Mitchell A."/>
            <person name="Farrar R."/>
            <person name="Kuhar D."/>
        </authorList>
    </citation>
    <scope>NUCLEOTIDE SEQUENCE [LARGE SCALE GENOMIC DNA]</scope>
    <source>
        <strain evidence="2 3">37-2</strain>
    </source>
</reference>
<sequence length="159" mass="16819">MQAADLQAYLYQHIPLSRAMEVAVAAVAPNGVTLTAPLAPNINHRATVFGGSASALAILAAWSLLHTRLRAEGWTATLVIQRNSMEYQQAIAGAFSAHAVLADADGWERFIKTLSRRGKARIEVAAVLECDGAEAGRLCGEFVALAGQRAPAMRLAQPG</sequence>
<dbReference type="Gene3D" id="3.10.129.10">
    <property type="entry name" value="Hotdog Thioesterase"/>
    <property type="match status" value="1"/>
</dbReference>
<name>A0A1S1WYA7_9NEIS</name>
<dbReference type="NCBIfam" id="TIGR02447">
    <property type="entry name" value="yiiD_Cterm"/>
    <property type="match status" value="1"/>
</dbReference>
<dbReference type="AlphaFoldDB" id="A0A1S1WYA7"/>
<comment type="caution">
    <text evidence="2">The sequence shown here is derived from an EMBL/GenBank/DDBJ whole genome shotgun (WGS) entry which is preliminary data.</text>
</comment>
<dbReference type="SUPFAM" id="SSF54637">
    <property type="entry name" value="Thioesterase/thiol ester dehydrase-isomerase"/>
    <property type="match status" value="1"/>
</dbReference>
<dbReference type="InterPro" id="IPR012660">
    <property type="entry name" value="YiiD_C"/>
</dbReference>
<dbReference type="Pfam" id="PF09500">
    <property type="entry name" value="YiiD_C"/>
    <property type="match status" value="1"/>
</dbReference>
<evidence type="ECO:0000313" key="3">
    <source>
        <dbReference type="Proteomes" id="UP000180088"/>
    </source>
</evidence>
<dbReference type="Proteomes" id="UP000180088">
    <property type="component" value="Unassembled WGS sequence"/>
</dbReference>
<evidence type="ECO:0000313" key="2">
    <source>
        <dbReference type="EMBL" id="OHX12234.1"/>
    </source>
</evidence>
<dbReference type="RefSeq" id="WP_071115123.1">
    <property type="nucleotide sequence ID" value="NZ_MKCS01000001.1"/>
</dbReference>
<evidence type="ECO:0000259" key="1">
    <source>
        <dbReference type="Pfam" id="PF09500"/>
    </source>
</evidence>
<protein>
    <submittedName>
        <fullName evidence="2">Thioesterase</fullName>
    </submittedName>
</protein>